<dbReference type="InterPro" id="IPR023347">
    <property type="entry name" value="Lysozyme_dom_sf"/>
</dbReference>
<evidence type="ECO:0000313" key="5">
    <source>
        <dbReference type="Proteomes" id="UP001523003"/>
    </source>
</evidence>
<accession>A0ABT0PB56</accession>
<comment type="similarity">
    <text evidence="3">Belongs to the glycosyl hydrolase 24 family.</text>
</comment>
<dbReference type="SUPFAM" id="SSF53955">
    <property type="entry name" value="Lysozyme-like"/>
    <property type="match status" value="1"/>
</dbReference>
<proteinExistence type="inferred from homology"/>
<dbReference type="InterPro" id="IPR023346">
    <property type="entry name" value="Lysozyme-like_dom_sf"/>
</dbReference>
<gene>
    <name evidence="4" type="ORF">M4Z11_05640</name>
</gene>
<dbReference type="EMBL" id="JAMCOF010000009">
    <property type="protein sequence ID" value="MCL6230078.1"/>
    <property type="molecule type" value="Genomic_DNA"/>
</dbReference>
<reference evidence="4 5" key="1">
    <citation type="submission" date="2022-05" db="EMBL/GenBank/DDBJ databases">
        <title>Description of the Bartonella bilalgolemii sp. nov. Isolated from Apodemus uralensis (Pallas 1811).</title>
        <authorList>
            <person name="Zgheib R."/>
            <person name="Celebi B."/>
        </authorList>
    </citation>
    <scope>NUCLEOTIDE SEQUENCE [LARGE SCALE GENOMIC DNA]</scope>
    <source>
        <strain evidence="4 5">G70</strain>
    </source>
</reference>
<sequence length="67" mass="7772">MARKITENYLNYLKKWARLQLHANQDVSGVWTIGCGHTEKAGKPMVVEGMVITKEKRNYAFNRFESI</sequence>
<dbReference type="RefSeq" id="WP_249677392.1">
    <property type="nucleotide sequence ID" value="NZ_JAMCOF010000009.1"/>
</dbReference>
<keyword evidence="2 3" id="KW-0081">Bacteriolytic enzyme</keyword>
<comment type="caution">
    <text evidence="4">The sequence shown here is derived from an EMBL/GenBank/DDBJ whole genome shotgun (WGS) entry which is preliminary data.</text>
</comment>
<protein>
    <recommendedName>
        <fullName evidence="3">Lysozyme</fullName>
        <ecNumber evidence="3">3.2.1.17</ecNumber>
    </recommendedName>
</protein>
<dbReference type="InterPro" id="IPR002196">
    <property type="entry name" value="Glyco_hydro_24"/>
</dbReference>
<keyword evidence="1 3" id="KW-0929">Antimicrobial</keyword>
<dbReference type="Pfam" id="PF00959">
    <property type="entry name" value="Phage_lysozyme"/>
    <property type="match status" value="1"/>
</dbReference>
<keyword evidence="3" id="KW-0378">Hydrolase</keyword>
<comment type="catalytic activity">
    <reaction evidence="3">
        <text>Hydrolysis of (1-&gt;4)-beta-linkages between N-acetylmuramic acid and N-acetyl-D-glucosamine residues in a peptidoglycan and between N-acetyl-D-glucosamine residues in chitodextrins.</text>
        <dbReference type="EC" id="3.2.1.17"/>
    </reaction>
</comment>
<dbReference type="Gene3D" id="1.10.530.40">
    <property type="match status" value="1"/>
</dbReference>
<evidence type="ECO:0000256" key="1">
    <source>
        <dbReference type="ARBA" id="ARBA00022529"/>
    </source>
</evidence>
<name>A0ABT0PB56_9HYPH</name>
<dbReference type="EC" id="3.2.1.17" evidence="3"/>
<evidence type="ECO:0000256" key="2">
    <source>
        <dbReference type="ARBA" id="ARBA00022638"/>
    </source>
</evidence>
<dbReference type="Proteomes" id="UP001523003">
    <property type="component" value="Unassembled WGS sequence"/>
</dbReference>
<keyword evidence="3" id="KW-0326">Glycosidase</keyword>
<evidence type="ECO:0000256" key="3">
    <source>
        <dbReference type="RuleBase" id="RU003788"/>
    </source>
</evidence>
<keyword evidence="5" id="KW-1185">Reference proteome</keyword>
<evidence type="ECO:0000313" key="4">
    <source>
        <dbReference type="EMBL" id="MCL6230078.1"/>
    </source>
</evidence>
<organism evidence="4 5">
    <name type="scientific">Bartonella bilalgolemii</name>
    <dbReference type="NCBI Taxonomy" id="2942911"/>
    <lineage>
        <taxon>Bacteria</taxon>
        <taxon>Pseudomonadati</taxon>
        <taxon>Pseudomonadota</taxon>
        <taxon>Alphaproteobacteria</taxon>
        <taxon>Hyphomicrobiales</taxon>
        <taxon>Bartonellaceae</taxon>
        <taxon>Bartonella</taxon>
    </lineage>
</organism>